<sequence>MARSPKHAIPTRSGSGVRPRAVAAAIIAGAGIIAASSLHAVADQSLLGDIALGSSGPIFSQTAYLDELGRPTPLVEERVNQLAAQPWLPAEISETLRAGLAVGTGEAATGEGSPELLDPAVAPEIAQFAWPTVSGKCIGGTQTATGTALAVPGPSELPAPGAGANQTAFLFTALGTAPAAAEQGGMTVTWLNLDTLAFGETPLGEHGINPQGPATISGVADTGEGVVVAVLKGTVATTEGSCTFLPTAGVINAR</sequence>
<evidence type="ECO:0000313" key="3">
    <source>
        <dbReference type="Proteomes" id="UP000035548"/>
    </source>
</evidence>
<keyword evidence="1" id="KW-0812">Transmembrane</keyword>
<keyword evidence="1" id="KW-0472">Membrane</keyword>
<dbReference type="OrthoDB" id="4424756at2"/>
<gene>
    <name evidence="2" type="ORF">CUTER_04040</name>
</gene>
<dbReference type="PATRIC" id="fig|1072256.5.peg.801"/>
<dbReference type="Proteomes" id="UP000035548">
    <property type="component" value="Chromosome"/>
</dbReference>
<dbReference type="KEGG" id="cut:CUTER_04040"/>
<dbReference type="STRING" id="1072256.CUTER_04040"/>
<accession>A0A0G3HBY8</accession>
<dbReference type="AlphaFoldDB" id="A0A0G3HBY8"/>
<proteinExistence type="predicted"/>
<keyword evidence="1" id="KW-1133">Transmembrane helix</keyword>
<name>A0A0G3HBY8_9CORY</name>
<evidence type="ECO:0000256" key="1">
    <source>
        <dbReference type="SAM" id="Phobius"/>
    </source>
</evidence>
<dbReference type="EMBL" id="CP011546">
    <property type="protein sequence ID" value="AKK10814.1"/>
    <property type="molecule type" value="Genomic_DNA"/>
</dbReference>
<evidence type="ECO:0008006" key="4">
    <source>
        <dbReference type="Google" id="ProtNLM"/>
    </source>
</evidence>
<keyword evidence="3" id="KW-1185">Reference proteome</keyword>
<evidence type="ECO:0000313" key="2">
    <source>
        <dbReference type="EMBL" id="AKK10814.1"/>
    </source>
</evidence>
<feature type="transmembrane region" description="Helical" evidence="1">
    <location>
        <begin position="21"/>
        <end position="42"/>
    </location>
</feature>
<protein>
    <recommendedName>
        <fullName evidence="4">Secreted protein</fullName>
    </recommendedName>
</protein>
<reference evidence="2 3" key="1">
    <citation type="journal article" date="2015" name="Genome Announc.">
        <title>Virulence Factor Genes Detected in the Complete Genome Sequence of Corynebacterium uterequi DSM 45634, Isolated from the Uterus of a Maiden Mare.</title>
        <authorList>
            <person name="Ruckert C."/>
            <person name="Kriete M."/>
            <person name="Jaenicke S."/>
            <person name="Winkler A."/>
            <person name="Tauch A."/>
        </authorList>
    </citation>
    <scope>NUCLEOTIDE SEQUENCE [LARGE SCALE GENOMIC DNA]</scope>
    <source>
        <strain evidence="2 3">DSM 45634</strain>
    </source>
</reference>
<dbReference type="RefSeq" id="WP_047259321.1">
    <property type="nucleotide sequence ID" value="NZ_CP011546.1"/>
</dbReference>
<organism evidence="2 3">
    <name type="scientific">Corynebacterium uterequi</name>
    <dbReference type="NCBI Taxonomy" id="1072256"/>
    <lineage>
        <taxon>Bacteria</taxon>
        <taxon>Bacillati</taxon>
        <taxon>Actinomycetota</taxon>
        <taxon>Actinomycetes</taxon>
        <taxon>Mycobacteriales</taxon>
        <taxon>Corynebacteriaceae</taxon>
        <taxon>Corynebacterium</taxon>
    </lineage>
</organism>
<reference evidence="3" key="2">
    <citation type="submission" date="2015-05" db="EMBL/GenBank/DDBJ databases">
        <title>Complete genome sequence of Corynebacterium uterequi DSM 45634, isolated from the uterus of a maiden mare.</title>
        <authorList>
            <person name="Ruckert C."/>
            <person name="Albersmeier A."/>
            <person name="Winkler A."/>
            <person name="Tauch A."/>
        </authorList>
    </citation>
    <scope>NUCLEOTIDE SEQUENCE [LARGE SCALE GENOMIC DNA]</scope>
    <source>
        <strain evidence="3">DSM 45634</strain>
    </source>
</reference>